<protein>
    <submittedName>
        <fullName evidence="3">Uncharacterized protein</fullName>
    </submittedName>
</protein>
<evidence type="ECO:0000256" key="1">
    <source>
        <dbReference type="SAM" id="MobiDB-lite"/>
    </source>
</evidence>
<comment type="caution">
    <text evidence="3">The sequence shown here is derived from an EMBL/GenBank/DDBJ whole genome shotgun (WGS) entry which is preliminary data.</text>
</comment>
<dbReference type="OrthoDB" id="5533032at2759"/>
<proteinExistence type="predicted"/>
<dbReference type="Proteomes" id="UP000188320">
    <property type="component" value="Unassembled WGS sequence"/>
</dbReference>
<evidence type="ECO:0000313" key="2">
    <source>
        <dbReference type="EMBL" id="OMH78925.1"/>
    </source>
</evidence>
<evidence type="ECO:0000313" key="3">
    <source>
        <dbReference type="EMBL" id="OMH82694.1"/>
    </source>
</evidence>
<dbReference type="EMBL" id="LSSK01001727">
    <property type="protein sequence ID" value="OMH78925.1"/>
    <property type="molecule type" value="Genomic_DNA"/>
</dbReference>
<gene>
    <name evidence="4" type="ORF">AX774_g2453</name>
    <name evidence="3" type="ORF">AX774_g3815</name>
    <name evidence="2" type="ORF">AX774_g7680</name>
</gene>
<reference evidence="5" key="1">
    <citation type="submission" date="2017-01" db="EMBL/GenBank/DDBJ databases">
        <authorList>
            <person name="Wang Y."/>
            <person name="White M."/>
            <person name="Kvist S."/>
            <person name="Moncalvo J.-M."/>
        </authorList>
    </citation>
    <scope>NUCLEOTIDE SEQUENCE [LARGE SCALE GENOMIC DNA]</scope>
    <source>
        <strain evidence="5">COL-18-3</strain>
    </source>
</reference>
<reference evidence="3" key="2">
    <citation type="submission" date="2017-01" db="EMBL/GenBank/DDBJ databases">
        <authorList>
            <person name="Mah S.A."/>
            <person name="Swanson W.J."/>
            <person name="Moy G.W."/>
            <person name="Vacquier V.D."/>
        </authorList>
    </citation>
    <scope>NUCLEOTIDE SEQUENCE [LARGE SCALE GENOMIC DNA]</scope>
    <source>
        <strain evidence="3">COL-18-3</strain>
    </source>
</reference>
<accession>A0A1R1PP16</accession>
<keyword evidence="5" id="KW-1185">Reference proteome</keyword>
<dbReference type="AlphaFoldDB" id="A0A1R1PP16"/>
<evidence type="ECO:0000313" key="4">
    <source>
        <dbReference type="EMBL" id="OMH84037.1"/>
    </source>
</evidence>
<organism evidence="3 5">
    <name type="scientific">Zancudomyces culisetae</name>
    <name type="common">Gut fungus</name>
    <name type="synonym">Smittium culisetae</name>
    <dbReference type="NCBI Taxonomy" id="1213189"/>
    <lineage>
        <taxon>Eukaryota</taxon>
        <taxon>Fungi</taxon>
        <taxon>Fungi incertae sedis</taxon>
        <taxon>Zoopagomycota</taxon>
        <taxon>Kickxellomycotina</taxon>
        <taxon>Harpellomycetes</taxon>
        <taxon>Harpellales</taxon>
        <taxon>Legeriomycetaceae</taxon>
        <taxon>Zancudomyces</taxon>
    </lineage>
</organism>
<name>A0A1R1PP16_ZANCU</name>
<evidence type="ECO:0000313" key="5">
    <source>
        <dbReference type="Proteomes" id="UP000188320"/>
    </source>
</evidence>
<dbReference type="EMBL" id="LSSK01000613">
    <property type="protein sequence ID" value="OMH82694.1"/>
    <property type="molecule type" value="Genomic_DNA"/>
</dbReference>
<dbReference type="EMBL" id="LSSK01000264">
    <property type="protein sequence ID" value="OMH84037.1"/>
    <property type="molecule type" value="Genomic_DNA"/>
</dbReference>
<sequence>MSVPINSGSKYGVQGYLNADKDGDSGKRNININNPNNKFKHSQYLDSNVDSDAAELNSFILSSGIEPPPNSYAQSYIKSNVTLNKLGPNEVNQRAFFEGWNAPPNTPASFSRLRSMGDSGMNTLPGNSFLERRLGNLSQIKSTIDQRVGENEHDEALETAEKIQNIGDTSKGANKASNDQDSSIKMLYQDLGTLLKGAKVTESSASTTKNTARVQPVFKGKYISHP</sequence>
<feature type="region of interest" description="Disordered" evidence="1">
    <location>
        <begin position="1"/>
        <end position="41"/>
    </location>
</feature>